<dbReference type="PROSITE" id="PS50240">
    <property type="entry name" value="TRYPSIN_DOM"/>
    <property type="match status" value="1"/>
</dbReference>
<accession>A0AAD3NQM1</accession>
<dbReference type="Proteomes" id="UP001279410">
    <property type="component" value="Unassembled WGS sequence"/>
</dbReference>
<dbReference type="PANTHER" id="PTHR24264:SF65">
    <property type="entry name" value="SRCR DOMAIN-CONTAINING PROTEIN"/>
    <property type="match status" value="1"/>
</dbReference>
<evidence type="ECO:0000256" key="1">
    <source>
        <dbReference type="ARBA" id="ARBA00004239"/>
    </source>
</evidence>
<dbReference type="EMBL" id="BRZM01002819">
    <property type="protein sequence ID" value="GLD75259.1"/>
    <property type="molecule type" value="Genomic_DNA"/>
</dbReference>
<dbReference type="EC" id="3.4.21.4" evidence="7"/>
<evidence type="ECO:0000313" key="10">
    <source>
        <dbReference type="Proteomes" id="UP001279410"/>
    </source>
</evidence>
<dbReference type="PANTHER" id="PTHR24264">
    <property type="entry name" value="TRYPSIN-RELATED"/>
    <property type="match status" value="1"/>
</dbReference>
<dbReference type="CDD" id="cd00190">
    <property type="entry name" value="Tryp_SPc"/>
    <property type="match status" value="1"/>
</dbReference>
<dbReference type="InterPro" id="IPR001254">
    <property type="entry name" value="Trypsin_dom"/>
</dbReference>
<dbReference type="AlphaFoldDB" id="A0AAD3NQM1"/>
<sequence>MGANASLSSSVQPREYSAQDSIRARCFPGVDPPKAASDLMGAQDGGRVVRGEGLHQLVCVVPVEPDCGKAPRNTRIVGANSTFHTGTNSWVTGWGVTLPDGSTLPDILQEVKVPIVGNNECQCYHKKYLITENMICAGLKAGGKDSCQGDSGGPLVTKLDDSWVQSGVVSFGEGCAVPNSPGSLRPCVQVRGMDQKQNRHQQSWFCYLQVPWS</sequence>
<evidence type="ECO:0000256" key="3">
    <source>
        <dbReference type="ARBA" id="ARBA00022670"/>
    </source>
</evidence>
<dbReference type="FunFam" id="2.40.10.10:FF:000182">
    <property type="entry name" value="Zgc:163079"/>
    <property type="match status" value="1"/>
</dbReference>
<comment type="caution">
    <text evidence="9">The sequence shown here is derived from an EMBL/GenBank/DDBJ whole genome shotgun (WGS) entry which is preliminary data.</text>
</comment>
<keyword evidence="10" id="KW-1185">Reference proteome</keyword>
<evidence type="ECO:0000313" key="9">
    <source>
        <dbReference type="EMBL" id="GLD75259.1"/>
    </source>
</evidence>
<keyword evidence="2" id="KW-0964">Secreted</keyword>
<protein>
    <recommendedName>
        <fullName evidence="7">trypsin</fullName>
        <ecNumber evidence="7">3.4.21.4</ecNumber>
    </recommendedName>
</protein>
<keyword evidence="4" id="KW-0378">Hydrolase</keyword>
<keyword evidence="3 9" id="KW-0645">Protease</keyword>
<dbReference type="GO" id="GO:0005615">
    <property type="term" value="C:extracellular space"/>
    <property type="evidence" value="ECO:0007669"/>
    <property type="project" value="TreeGrafter"/>
</dbReference>
<feature type="domain" description="Peptidase S1" evidence="8">
    <location>
        <begin position="7"/>
        <end position="213"/>
    </location>
</feature>
<evidence type="ECO:0000256" key="4">
    <source>
        <dbReference type="ARBA" id="ARBA00022801"/>
    </source>
</evidence>
<dbReference type="PROSITE" id="PS00135">
    <property type="entry name" value="TRYPSIN_SER"/>
    <property type="match status" value="1"/>
</dbReference>
<dbReference type="GO" id="GO:0006508">
    <property type="term" value="P:proteolysis"/>
    <property type="evidence" value="ECO:0007669"/>
    <property type="project" value="UniProtKB-KW"/>
</dbReference>
<dbReference type="InterPro" id="IPR050127">
    <property type="entry name" value="Serine_Proteases_S1"/>
</dbReference>
<name>A0AAD3NQM1_LATJO</name>
<evidence type="ECO:0000259" key="8">
    <source>
        <dbReference type="PROSITE" id="PS50240"/>
    </source>
</evidence>
<reference evidence="9" key="1">
    <citation type="submission" date="2022-08" db="EMBL/GenBank/DDBJ databases">
        <title>Genome sequencing of akame (Lates japonicus).</title>
        <authorList>
            <person name="Hashiguchi Y."/>
            <person name="Takahashi H."/>
        </authorList>
    </citation>
    <scope>NUCLEOTIDE SEQUENCE</scope>
    <source>
        <strain evidence="9">Kochi</strain>
    </source>
</reference>
<evidence type="ECO:0000256" key="6">
    <source>
        <dbReference type="ARBA" id="ARBA00036320"/>
    </source>
</evidence>
<dbReference type="SMART" id="SM00020">
    <property type="entry name" value="Tryp_SPc"/>
    <property type="match status" value="1"/>
</dbReference>
<comment type="subcellular location">
    <subcellularLocation>
        <location evidence="1">Secreted</location>
        <location evidence="1">Extracellular space</location>
    </subcellularLocation>
</comment>
<evidence type="ECO:0000256" key="5">
    <source>
        <dbReference type="ARBA" id="ARBA00022825"/>
    </source>
</evidence>
<dbReference type="InterPro" id="IPR043504">
    <property type="entry name" value="Peptidase_S1_PA_chymotrypsin"/>
</dbReference>
<comment type="catalytic activity">
    <reaction evidence="6">
        <text>Preferential cleavage: Arg-|-Xaa, Lys-|-Xaa.</text>
        <dbReference type="EC" id="3.4.21.4"/>
    </reaction>
</comment>
<dbReference type="InterPro" id="IPR033116">
    <property type="entry name" value="TRYPSIN_SER"/>
</dbReference>
<evidence type="ECO:0000256" key="7">
    <source>
        <dbReference type="ARBA" id="ARBA00038868"/>
    </source>
</evidence>
<gene>
    <name evidence="9" type="ORF">AKAME5_002659200</name>
</gene>
<dbReference type="SUPFAM" id="SSF50494">
    <property type="entry name" value="Trypsin-like serine proteases"/>
    <property type="match status" value="1"/>
</dbReference>
<evidence type="ECO:0000256" key="2">
    <source>
        <dbReference type="ARBA" id="ARBA00022525"/>
    </source>
</evidence>
<dbReference type="Pfam" id="PF00089">
    <property type="entry name" value="Trypsin"/>
    <property type="match status" value="1"/>
</dbReference>
<dbReference type="InterPro" id="IPR009003">
    <property type="entry name" value="Peptidase_S1_PA"/>
</dbReference>
<keyword evidence="5" id="KW-0720">Serine protease</keyword>
<dbReference type="Gene3D" id="2.40.10.10">
    <property type="entry name" value="Trypsin-like serine proteases"/>
    <property type="match status" value="1"/>
</dbReference>
<proteinExistence type="predicted"/>
<organism evidence="9 10">
    <name type="scientific">Lates japonicus</name>
    <name type="common">Japanese lates</name>
    <dbReference type="NCBI Taxonomy" id="270547"/>
    <lineage>
        <taxon>Eukaryota</taxon>
        <taxon>Metazoa</taxon>
        <taxon>Chordata</taxon>
        <taxon>Craniata</taxon>
        <taxon>Vertebrata</taxon>
        <taxon>Euteleostomi</taxon>
        <taxon>Actinopterygii</taxon>
        <taxon>Neopterygii</taxon>
        <taxon>Teleostei</taxon>
        <taxon>Neoteleostei</taxon>
        <taxon>Acanthomorphata</taxon>
        <taxon>Carangaria</taxon>
        <taxon>Carangaria incertae sedis</taxon>
        <taxon>Centropomidae</taxon>
        <taxon>Lates</taxon>
    </lineage>
</organism>
<dbReference type="GO" id="GO:0004252">
    <property type="term" value="F:serine-type endopeptidase activity"/>
    <property type="evidence" value="ECO:0007669"/>
    <property type="project" value="UniProtKB-EC"/>
</dbReference>